<dbReference type="PANTHER" id="PTHR47262">
    <property type="entry name" value="OS02G0132600 PROTEIN"/>
    <property type="match status" value="1"/>
</dbReference>
<dbReference type="PANTHER" id="PTHR47262:SF1">
    <property type="entry name" value="OS02G0132600 PROTEIN"/>
    <property type="match status" value="1"/>
</dbReference>
<dbReference type="InterPro" id="IPR002885">
    <property type="entry name" value="PPR_rpt"/>
</dbReference>
<keyword evidence="1" id="KW-0677">Repeat</keyword>
<feature type="compositionally biased region" description="Low complexity" evidence="3">
    <location>
        <begin position="38"/>
        <end position="54"/>
    </location>
</feature>
<feature type="domain" description="PROP1-like PPR" evidence="4">
    <location>
        <begin position="408"/>
        <end position="543"/>
    </location>
</feature>
<evidence type="ECO:0000256" key="2">
    <source>
        <dbReference type="PROSITE-ProRule" id="PRU00708"/>
    </source>
</evidence>
<feature type="repeat" description="PPR" evidence="2">
    <location>
        <begin position="501"/>
        <end position="535"/>
    </location>
</feature>
<dbReference type="EMBL" id="CAMAPE010000010">
    <property type="protein sequence ID" value="CAH9076007.1"/>
    <property type="molecule type" value="Genomic_DNA"/>
</dbReference>
<evidence type="ECO:0000313" key="6">
    <source>
        <dbReference type="Proteomes" id="UP001152484"/>
    </source>
</evidence>
<evidence type="ECO:0000256" key="3">
    <source>
        <dbReference type="SAM" id="MobiDB-lite"/>
    </source>
</evidence>
<sequence length="846" mass="96512">MPVSNAKNLASLLHSAATLAKITTSSASGSTLNRSVHSSNTWSRSASSSSSQPSGAVDYLWDGERDYYHEDPEFRLLHDLSSILCDSDVLHPPKSQMTSGSSTSENVFEAPWLSNISNSNVYMHKKQVSRERRLKFSKVGQDTRMDRLIALCADKLGADATVEVFTKLGRETGLIEYNTLIRSCIEKARMMDNEEESLKQLSNAYKFLRSMRDQGFRLCEDSYGQVLMYLTEFGMVPEFHFYCELIRDGNDDSIPNIAYYEMLLWIKTNNHDTLEEICYNLVLYDGEDKHTFLETYLLAMCDGDYLKELFMQLVKTLDITKVTSMKSLTKIFKALGKLMLQNIAEKFFLDLKSTDIEGENILSLIFEYSTNVPNLAVEDVARNFKVLHDDMDVTPTSAQYSRLIKLSCESCKVHIALDLVDQMHKQGLTLSIEAFHSILDACEESCEYNLVRRMHSIISCHDLKPNCETFRKMIILSVKMKDFAGAYNLISDLEKFKLTPTSGMYNAIMIGYFHEKNIHGGLMVLKQMEDAGVKPDSLTFSCLISRCNCEDDIIKCFKEMQFSGLPVTRHVYMALINAYVSCGQFEKAKQVIFDKGIPIKNLNEVKSVLVSALAVHGHVSDALEMYERIKQDKCNLEPRAVFSLIDHLQSDGELSRLIQLLDGLDDQDQWVRACFKVVAYCVRHEYLRSAIELLRKLKDVFSNDEMTLEFLFDEVFFRFLEKEPTTLHFGWSLLQAIKKDFGLRPSRKCLDFLLHACVIARDPLTCSKIWREYREAGIVYNSLSYLRMYQAVLALGSRKSAAKLLREIPKEDPHIRAVIHACQAAYGDSTTVGDKKNKKHVKSKHE</sequence>
<dbReference type="Proteomes" id="UP001152484">
    <property type="component" value="Unassembled WGS sequence"/>
</dbReference>
<dbReference type="InterPro" id="IPR011990">
    <property type="entry name" value="TPR-like_helical_dom_sf"/>
</dbReference>
<comment type="caution">
    <text evidence="5">The sequence shown here is derived from an EMBL/GenBank/DDBJ whole genome shotgun (WGS) entry which is preliminary data.</text>
</comment>
<name>A0A9P0YU64_CUSEU</name>
<accession>A0A9P0YU64</accession>
<protein>
    <recommendedName>
        <fullName evidence="4">PROP1-like PPR domain-containing protein</fullName>
    </recommendedName>
</protein>
<dbReference type="NCBIfam" id="TIGR00756">
    <property type="entry name" value="PPR"/>
    <property type="match status" value="1"/>
</dbReference>
<evidence type="ECO:0000256" key="1">
    <source>
        <dbReference type="ARBA" id="ARBA00022737"/>
    </source>
</evidence>
<dbReference type="InterPro" id="IPR033443">
    <property type="entry name" value="PROP1-like_PPR_dom"/>
</dbReference>
<evidence type="ECO:0000313" key="5">
    <source>
        <dbReference type="EMBL" id="CAH9076007.1"/>
    </source>
</evidence>
<gene>
    <name evidence="5" type="ORF">CEURO_LOCUS5668</name>
</gene>
<dbReference type="AlphaFoldDB" id="A0A9P0YU64"/>
<proteinExistence type="predicted"/>
<reference evidence="5" key="1">
    <citation type="submission" date="2022-07" db="EMBL/GenBank/DDBJ databases">
        <authorList>
            <person name="Macas J."/>
            <person name="Novak P."/>
            <person name="Neumann P."/>
        </authorList>
    </citation>
    <scope>NUCLEOTIDE SEQUENCE</scope>
</reference>
<dbReference type="Pfam" id="PF01535">
    <property type="entry name" value="PPR"/>
    <property type="match status" value="2"/>
</dbReference>
<dbReference type="OrthoDB" id="767661at2759"/>
<dbReference type="PROSITE" id="PS51375">
    <property type="entry name" value="PPR"/>
    <property type="match status" value="1"/>
</dbReference>
<dbReference type="Gene3D" id="1.25.40.10">
    <property type="entry name" value="Tetratricopeptide repeat domain"/>
    <property type="match status" value="3"/>
</dbReference>
<feature type="region of interest" description="Disordered" evidence="3">
    <location>
        <begin position="29"/>
        <end position="55"/>
    </location>
</feature>
<dbReference type="Pfam" id="PF17177">
    <property type="entry name" value="PPR_long"/>
    <property type="match status" value="1"/>
</dbReference>
<keyword evidence="6" id="KW-1185">Reference proteome</keyword>
<organism evidence="5 6">
    <name type="scientific">Cuscuta europaea</name>
    <name type="common">European dodder</name>
    <dbReference type="NCBI Taxonomy" id="41803"/>
    <lineage>
        <taxon>Eukaryota</taxon>
        <taxon>Viridiplantae</taxon>
        <taxon>Streptophyta</taxon>
        <taxon>Embryophyta</taxon>
        <taxon>Tracheophyta</taxon>
        <taxon>Spermatophyta</taxon>
        <taxon>Magnoliopsida</taxon>
        <taxon>eudicotyledons</taxon>
        <taxon>Gunneridae</taxon>
        <taxon>Pentapetalae</taxon>
        <taxon>asterids</taxon>
        <taxon>lamiids</taxon>
        <taxon>Solanales</taxon>
        <taxon>Convolvulaceae</taxon>
        <taxon>Cuscuteae</taxon>
        <taxon>Cuscuta</taxon>
        <taxon>Cuscuta subgen. Cuscuta</taxon>
    </lineage>
</organism>
<evidence type="ECO:0000259" key="4">
    <source>
        <dbReference type="Pfam" id="PF17177"/>
    </source>
</evidence>